<proteinExistence type="predicted"/>
<gene>
    <name evidence="3" type="ORF">PCAMFM013_S004g000599</name>
</gene>
<accession>A0A0G4P336</accession>
<evidence type="ECO:0000313" key="4">
    <source>
        <dbReference type="Proteomes" id="UP000053732"/>
    </source>
</evidence>
<sequence length="846" mass="93988">MARITGSRMTRSRSREANAGFMPNKGSLERNWLSGLTEEPSTPSPGFIVPRHVIPESPENHEGHTNVSGTTLGHNDVEPVGSQVADKIATHLPFVQQQATLVMSLLVRPDLNPDSLAAESKKLLDSNHPNRKRLRRSVEGLTDELEDSLLSRDGKSFLDISQARRLLSSAQLDASISDIYMTNCALLTLNMFLPSIGTESQSEVVQQLDSQFPACVMSNLTDSSMSRAIGASNTTEATFNLALGIRTQFFITELERRQHEQDFSPLSILRQVFAMDLTPIEDDSQSIPASFRGFNLPGVLQDDDGHLPEHLPEKFLIAVSDRFNELYEELSEWDSVDIDGLKKAYRWRSFERDLARWIYTRDREIKDDIRRLAEKVHNSPATRRLTSVPAGTPRRRQASTVPPSGDSSRRGPQQTQSPQKGRFVHIAPDSDTAPEVEQAEQAAQPDQVPENNVSRPGTTPQKGAEQSVSDKVAQLAAKDPGRRKSKSNFRDPASFAALMRRQTTSHQQPVSNAESQTRNIATTTSTAAQPINAGPSAAGSFEVQQSPELRYTDIGDDTTYVNNDEELNLGQGPEPDVMTSTSPPNSARISHVSHNPRFFDSPRDESRQRSVPVARRFLDKQSNAGVVSPISQYDTQGAGTVLGKRNRNVDDQDDDSSDGSDIEFEQNNQNVDPRRRVEKPQQNLPASKRQRPEDNAVSAGERLQSNINESSHHNSNPSQISRRAQTADSDDITDEETTAQQHEPPSSTQSRWAASNSQAAVANRRVARTSHRWTEEEDERLIYLMGIYGTAYAAIKKQDNACPPSEGGPMLERRSQVNCKDRARNLKKKYLREGRPLPPNLEMATN</sequence>
<dbReference type="Gene3D" id="1.10.10.60">
    <property type="entry name" value="Homeodomain-like"/>
    <property type="match status" value="1"/>
</dbReference>
<reference evidence="3 4" key="1">
    <citation type="journal article" date="2014" name="Nat. Commun.">
        <title>Multiple recent horizontal transfers of a large genomic region in cheese making fungi.</title>
        <authorList>
            <person name="Cheeseman K."/>
            <person name="Ropars J."/>
            <person name="Renault P."/>
            <person name="Dupont J."/>
            <person name="Gouzy J."/>
            <person name="Branca A."/>
            <person name="Abraham A.L."/>
            <person name="Ceppi M."/>
            <person name="Conseiller E."/>
            <person name="Debuchy R."/>
            <person name="Malagnac F."/>
            <person name="Goarin A."/>
            <person name="Silar P."/>
            <person name="Lacoste S."/>
            <person name="Sallet E."/>
            <person name="Bensimon A."/>
            <person name="Giraud T."/>
            <person name="Brygoo Y."/>
        </authorList>
    </citation>
    <scope>NUCLEOTIDE SEQUENCE [LARGE SCALE GENOMIC DNA]</scope>
    <source>
        <strain evidence="4">FM 013</strain>
    </source>
</reference>
<feature type="compositionally biased region" description="Polar residues" evidence="1">
    <location>
        <begin position="398"/>
        <end position="419"/>
    </location>
</feature>
<feature type="compositionally biased region" description="Polar residues" evidence="1">
    <location>
        <begin position="578"/>
        <end position="588"/>
    </location>
</feature>
<dbReference type="EMBL" id="HG793137">
    <property type="protein sequence ID" value="CRL20658.1"/>
    <property type="molecule type" value="Genomic_DNA"/>
</dbReference>
<feature type="compositionally biased region" description="Low complexity" evidence="1">
    <location>
        <begin position="705"/>
        <end position="718"/>
    </location>
</feature>
<feature type="compositionally biased region" description="Polar residues" evidence="1">
    <location>
        <begin position="451"/>
        <end position="469"/>
    </location>
</feature>
<feature type="compositionally biased region" description="Low complexity" evidence="1">
    <location>
        <begin position="439"/>
        <end position="450"/>
    </location>
</feature>
<evidence type="ECO:0000259" key="2">
    <source>
        <dbReference type="SMART" id="SM00717"/>
    </source>
</evidence>
<keyword evidence="4" id="KW-1185">Reference proteome</keyword>
<evidence type="ECO:0000256" key="1">
    <source>
        <dbReference type="SAM" id="MobiDB-lite"/>
    </source>
</evidence>
<feature type="region of interest" description="Disordered" evidence="1">
    <location>
        <begin position="628"/>
        <end position="773"/>
    </location>
</feature>
<dbReference type="SUPFAM" id="SSF46689">
    <property type="entry name" value="Homeodomain-like"/>
    <property type="match status" value="1"/>
</dbReference>
<feature type="region of interest" description="Disordered" evidence="1">
    <location>
        <begin position="525"/>
        <end position="611"/>
    </location>
</feature>
<feature type="region of interest" description="Disordered" evidence="1">
    <location>
        <begin position="378"/>
        <end position="490"/>
    </location>
</feature>
<name>A0A0G4P336_PENC3</name>
<evidence type="ECO:0000313" key="3">
    <source>
        <dbReference type="EMBL" id="CRL20658.1"/>
    </source>
</evidence>
<feature type="compositionally biased region" description="Acidic residues" evidence="1">
    <location>
        <begin position="651"/>
        <end position="664"/>
    </location>
</feature>
<feature type="compositionally biased region" description="Polar residues" evidence="1">
    <location>
        <begin position="628"/>
        <end position="638"/>
    </location>
</feature>
<dbReference type="InterPro" id="IPR001005">
    <property type="entry name" value="SANT/Myb"/>
</dbReference>
<dbReference type="AlphaFoldDB" id="A0A0G4P336"/>
<dbReference type="STRING" id="1429867.A0A0G4P336"/>
<keyword evidence="3" id="KW-0238">DNA-binding</keyword>
<feature type="compositionally biased region" description="Polar residues" evidence="1">
    <location>
        <begin position="738"/>
        <end position="760"/>
    </location>
</feature>
<feature type="domain" description="Myb-like" evidence="2">
    <location>
        <begin position="769"/>
        <end position="829"/>
    </location>
</feature>
<protein>
    <submittedName>
        <fullName evidence="3">SANT, DNA-binding</fullName>
    </submittedName>
</protein>
<dbReference type="SMART" id="SM00717">
    <property type="entry name" value="SANT"/>
    <property type="match status" value="1"/>
</dbReference>
<dbReference type="Proteomes" id="UP000053732">
    <property type="component" value="Unassembled WGS sequence"/>
</dbReference>
<organism evidence="3 4">
    <name type="scientific">Penicillium camemberti (strain FM 013)</name>
    <dbReference type="NCBI Taxonomy" id="1429867"/>
    <lineage>
        <taxon>Eukaryota</taxon>
        <taxon>Fungi</taxon>
        <taxon>Dikarya</taxon>
        <taxon>Ascomycota</taxon>
        <taxon>Pezizomycotina</taxon>
        <taxon>Eurotiomycetes</taxon>
        <taxon>Eurotiomycetidae</taxon>
        <taxon>Eurotiales</taxon>
        <taxon>Aspergillaceae</taxon>
        <taxon>Penicillium</taxon>
    </lineage>
</organism>
<dbReference type="InterPro" id="IPR009057">
    <property type="entry name" value="Homeodomain-like_sf"/>
</dbReference>
<feature type="compositionally biased region" description="Acidic residues" evidence="1">
    <location>
        <begin position="728"/>
        <end position="737"/>
    </location>
</feature>
<dbReference type="CDD" id="cd11660">
    <property type="entry name" value="SANT_TRF"/>
    <property type="match status" value="1"/>
</dbReference>
<dbReference type="GO" id="GO:0003677">
    <property type="term" value="F:DNA binding"/>
    <property type="evidence" value="ECO:0007669"/>
    <property type="project" value="UniProtKB-KW"/>
</dbReference>
<feature type="region of interest" description="Disordered" evidence="1">
    <location>
        <begin position="1"/>
        <end position="74"/>
    </location>
</feature>